<dbReference type="Proteomes" id="UP000736373">
    <property type="component" value="Unassembled WGS sequence"/>
</dbReference>
<accession>A0ABR7PHZ6</accession>
<proteinExistence type="predicted"/>
<keyword evidence="2" id="KW-1185">Reference proteome</keyword>
<sequence length="76" mass="8962">MDTARNSLRDAVERWLTPNRAIPFRVRSFRRTECKRCVKIEARVPTGQVAICFFQHDDGAWQVFPPFPRRVTMRVA</sequence>
<organism evidence="1 2">
    <name type="scientific">Paraburkholderia podalyriae</name>
    <dbReference type="NCBI Taxonomy" id="1938811"/>
    <lineage>
        <taxon>Bacteria</taxon>
        <taxon>Pseudomonadati</taxon>
        <taxon>Pseudomonadota</taxon>
        <taxon>Betaproteobacteria</taxon>
        <taxon>Burkholderiales</taxon>
        <taxon>Burkholderiaceae</taxon>
        <taxon>Paraburkholderia</taxon>
    </lineage>
</organism>
<gene>
    <name evidence="1" type="ORF">F6X42_05000</name>
</gene>
<dbReference type="EMBL" id="VZQQ01000003">
    <property type="protein sequence ID" value="MBC8746008.1"/>
    <property type="molecule type" value="Genomic_DNA"/>
</dbReference>
<protein>
    <submittedName>
        <fullName evidence="1">Uncharacterized protein</fullName>
    </submittedName>
</protein>
<comment type="caution">
    <text evidence="1">The sequence shown here is derived from an EMBL/GenBank/DDBJ whole genome shotgun (WGS) entry which is preliminary data.</text>
</comment>
<evidence type="ECO:0000313" key="1">
    <source>
        <dbReference type="EMBL" id="MBC8746008.1"/>
    </source>
</evidence>
<reference evidence="1 2" key="1">
    <citation type="submission" date="2019-09" db="EMBL/GenBank/DDBJ databases">
        <title>Paraburkholderia podalyriae sp. nov., A South African Podalyria-associated rhizobium.</title>
        <authorList>
            <person name="Mavima L."/>
            <person name="Beukes C.W."/>
            <person name="Palmer M."/>
            <person name="De Meyer S.E."/>
            <person name="James E.K."/>
            <person name="Maluk M."/>
            <person name="Avontuur J.R."/>
            <person name="Chan W.Y."/>
            <person name="Venter S.N."/>
            <person name="Steenkamp E.T."/>
        </authorList>
    </citation>
    <scope>NUCLEOTIDE SEQUENCE [LARGE SCALE GENOMIC DNA]</scope>
    <source>
        <strain evidence="1 2">WC7.3b</strain>
    </source>
</reference>
<evidence type="ECO:0000313" key="2">
    <source>
        <dbReference type="Proteomes" id="UP000736373"/>
    </source>
</evidence>
<name>A0ABR7PHZ6_9BURK</name>